<gene>
    <name evidence="2" type="ORF">D9611_006075</name>
</gene>
<name>A0A8H5FLG8_9AGAR</name>
<sequence>MPSNVSPAITKLDKLSRGSASPRPRSRVPTWKDNSTRKRHRSLAAGWKLDLMKSESDSCR</sequence>
<protein>
    <submittedName>
        <fullName evidence="2">Uncharacterized protein</fullName>
    </submittedName>
</protein>
<dbReference type="Proteomes" id="UP000541558">
    <property type="component" value="Unassembled WGS sequence"/>
</dbReference>
<reference evidence="2 3" key="1">
    <citation type="journal article" date="2020" name="ISME J.">
        <title>Uncovering the hidden diversity of litter-decomposition mechanisms in mushroom-forming fungi.</title>
        <authorList>
            <person name="Floudas D."/>
            <person name="Bentzer J."/>
            <person name="Ahren D."/>
            <person name="Johansson T."/>
            <person name="Persson P."/>
            <person name="Tunlid A."/>
        </authorList>
    </citation>
    <scope>NUCLEOTIDE SEQUENCE [LARGE SCALE GENOMIC DNA]</scope>
    <source>
        <strain evidence="2 3">CBS 175.51</strain>
    </source>
</reference>
<comment type="caution">
    <text evidence="2">The sequence shown here is derived from an EMBL/GenBank/DDBJ whole genome shotgun (WGS) entry which is preliminary data.</text>
</comment>
<keyword evidence="3" id="KW-1185">Reference proteome</keyword>
<organism evidence="2 3">
    <name type="scientific">Ephemerocybe angulata</name>
    <dbReference type="NCBI Taxonomy" id="980116"/>
    <lineage>
        <taxon>Eukaryota</taxon>
        <taxon>Fungi</taxon>
        <taxon>Dikarya</taxon>
        <taxon>Basidiomycota</taxon>
        <taxon>Agaricomycotina</taxon>
        <taxon>Agaricomycetes</taxon>
        <taxon>Agaricomycetidae</taxon>
        <taxon>Agaricales</taxon>
        <taxon>Agaricineae</taxon>
        <taxon>Psathyrellaceae</taxon>
        <taxon>Ephemerocybe</taxon>
    </lineage>
</organism>
<dbReference type="AlphaFoldDB" id="A0A8H5FLG8"/>
<evidence type="ECO:0000313" key="3">
    <source>
        <dbReference type="Proteomes" id="UP000541558"/>
    </source>
</evidence>
<feature type="region of interest" description="Disordered" evidence="1">
    <location>
        <begin position="1"/>
        <end position="39"/>
    </location>
</feature>
<feature type="compositionally biased region" description="Low complexity" evidence="1">
    <location>
        <begin position="17"/>
        <end position="29"/>
    </location>
</feature>
<evidence type="ECO:0000313" key="2">
    <source>
        <dbReference type="EMBL" id="KAF5340992.1"/>
    </source>
</evidence>
<proteinExistence type="predicted"/>
<evidence type="ECO:0000256" key="1">
    <source>
        <dbReference type="SAM" id="MobiDB-lite"/>
    </source>
</evidence>
<dbReference type="EMBL" id="JAACJK010000002">
    <property type="protein sequence ID" value="KAF5340992.1"/>
    <property type="molecule type" value="Genomic_DNA"/>
</dbReference>
<accession>A0A8H5FLG8</accession>